<dbReference type="Gene3D" id="2.40.170.20">
    <property type="entry name" value="TonB-dependent receptor, beta-barrel domain"/>
    <property type="match status" value="1"/>
</dbReference>
<keyword evidence="12 19" id="KW-0675">Receptor</keyword>
<evidence type="ECO:0000259" key="18">
    <source>
        <dbReference type="Pfam" id="PF07715"/>
    </source>
</evidence>
<feature type="domain" description="TonB-dependent receptor plug" evidence="18">
    <location>
        <begin position="58"/>
        <end position="153"/>
    </location>
</feature>
<comment type="similarity">
    <text evidence="2 14 15">Belongs to the TonB-dependent receptor family.</text>
</comment>
<evidence type="ECO:0000259" key="17">
    <source>
        <dbReference type="Pfam" id="PF00593"/>
    </source>
</evidence>
<dbReference type="PROSITE" id="PS52016">
    <property type="entry name" value="TONB_DEPENDENT_REC_3"/>
    <property type="match status" value="1"/>
</dbReference>
<feature type="signal peptide" evidence="16">
    <location>
        <begin position="1"/>
        <end position="30"/>
    </location>
</feature>
<evidence type="ECO:0000256" key="4">
    <source>
        <dbReference type="ARBA" id="ARBA00022452"/>
    </source>
</evidence>
<dbReference type="SUPFAM" id="SSF56935">
    <property type="entry name" value="Porins"/>
    <property type="match status" value="1"/>
</dbReference>
<evidence type="ECO:0000256" key="1">
    <source>
        <dbReference type="ARBA" id="ARBA00004571"/>
    </source>
</evidence>
<evidence type="ECO:0000256" key="10">
    <source>
        <dbReference type="ARBA" id="ARBA00023077"/>
    </source>
</evidence>
<gene>
    <name evidence="19" type="ORF">DBW64_00960</name>
</gene>
<dbReference type="InterPro" id="IPR012910">
    <property type="entry name" value="Plug_dom"/>
</dbReference>
<keyword evidence="9" id="KW-0406">Ion transport</keyword>
<dbReference type="PANTHER" id="PTHR32552:SF68">
    <property type="entry name" value="FERRICHROME OUTER MEMBRANE TRANSPORTER_PHAGE RECEPTOR"/>
    <property type="match status" value="1"/>
</dbReference>
<evidence type="ECO:0000313" key="19">
    <source>
        <dbReference type="EMBL" id="RCL85487.1"/>
    </source>
</evidence>
<evidence type="ECO:0000256" key="16">
    <source>
        <dbReference type="SAM" id="SignalP"/>
    </source>
</evidence>
<dbReference type="GO" id="GO:0015891">
    <property type="term" value="P:siderophore transport"/>
    <property type="evidence" value="ECO:0007669"/>
    <property type="project" value="InterPro"/>
</dbReference>
<keyword evidence="6 14" id="KW-0812">Transmembrane</keyword>
<name>A0A368EL52_9PROT</name>
<keyword evidence="8" id="KW-0408">Iron</keyword>
<keyword evidence="10 15" id="KW-0798">TonB box</keyword>
<dbReference type="AlphaFoldDB" id="A0A368EL52"/>
<evidence type="ECO:0000256" key="15">
    <source>
        <dbReference type="RuleBase" id="RU003357"/>
    </source>
</evidence>
<dbReference type="Pfam" id="PF00593">
    <property type="entry name" value="TonB_dep_Rec_b-barrel"/>
    <property type="match status" value="1"/>
</dbReference>
<dbReference type="InterPro" id="IPR039426">
    <property type="entry name" value="TonB-dep_rcpt-like"/>
</dbReference>
<protein>
    <submittedName>
        <fullName evidence="19">TonB-dependent siderophore receptor</fullName>
    </submittedName>
</protein>
<evidence type="ECO:0000256" key="9">
    <source>
        <dbReference type="ARBA" id="ARBA00023065"/>
    </source>
</evidence>
<dbReference type="InterPro" id="IPR010105">
    <property type="entry name" value="TonB_sidphr_rcpt"/>
</dbReference>
<dbReference type="GO" id="GO:0009279">
    <property type="term" value="C:cell outer membrane"/>
    <property type="evidence" value="ECO:0007669"/>
    <property type="project" value="UniProtKB-SubCell"/>
</dbReference>
<evidence type="ECO:0000313" key="20">
    <source>
        <dbReference type="Proteomes" id="UP000252289"/>
    </source>
</evidence>
<dbReference type="Gene3D" id="2.170.130.10">
    <property type="entry name" value="TonB-dependent receptor, plug domain"/>
    <property type="match status" value="1"/>
</dbReference>
<accession>A0A368EL52</accession>
<dbReference type="GO" id="GO:0015344">
    <property type="term" value="F:siderophore uptake transmembrane transporter activity"/>
    <property type="evidence" value="ECO:0007669"/>
    <property type="project" value="TreeGrafter"/>
</dbReference>
<evidence type="ECO:0000256" key="12">
    <source>
        <dbReference type="ARBA" id="ARBA00023170"/>
    </source>
</evidence>
<keyword evidence="7 16" id="KW-0732">Signal</keyword>
<evidence type="ECO:0000256" key="6">
    <source>
        <dbReference type="ARBA" id="ARBA00022692"/>
    </source>
</evidence>
<dbReference type="GO" id="GO:0038023">
    <property type="term" value="F:signaling receptor activity"/>
    <property type="evidence" value="ECO:0007669"/>
    <property type="project" value="InterPro"/>
</dbReference>
<dbReference type="EMBL" id="QOQK01000002">
    <property type="protein sequence ID" value="RCL85487.1"/>
    <property type="molecule type" value="Genomic_DNA"/>
</dbReference>
<dbReference type="Proteomes" id="UP000252289">
    <property type="component" value="Unassembled WGS sequence"/>
</dbReference>
<comment type="subcellular location">
    <subcellularLocation>
        <location evidence="1 14">Cell outer membrane</location>
        <topology evidence="1 14">Multi-pass membrane protein</topology>
    </subcellularLocation>
</comment>
<dbReference type="Pfam" id="PF07715">
    <property type="entry name" value="Plug"/>
    <property type="match status" value="1"/>
</dbReference>
<dbReference type="NCBIfam" id="TIGR01783">
    <property type="entry name" value="TonB-siderophor"/>
    <property type="match status" value="1"/>
</dbReference>
<evidence type="ECO:0000256" key="5">
    <source>
        <dbReference type="ARBA" id="ARBA00022496"/>
    </source>
</evidence>
<organism evidence="19 20">
    <name type="scientific">PS1 clade bacterium</name>
    <dbReference type="NCBI Taxonomy" id="2175152"/>
    <lineage>
        <taxon>Bacteria</taxon>
        <taxon>Pseudomonadati</taxon>
        <taxon>Pseudomonadota</taxon>
        <taxon>Alphaproteobacteria</taxon>
        <taxon>PS1 clade</taxon>
    </lineage>
</organism>
<sequence length="695" mass="77658">MKYNLISLRLLRSFASCLVLLAFGHTITLAQTTDEIIVKGKVLYSDQVNSLKTPVPILNVPQSLSIITDEDIRSQGFRSIGDIARYTPGVNTSQGEGHRDAIVFRGVRSTADFYMDGIRDDVQYYRSLYNLEQVEILRGPNALLFGRGGTGGIVNRVTKKGQIGEEFGSIDLGFDTFGAYDFSFDFNTPLSDNMALRVNAHNDYLENHRDYYDGDRYGFNPTLKIQLGEKTSLDLSYEHANHERFIDRGVPTASGVPVEAFEKITFGDPDINVTTLKADIVKGILSHEFSDTLKGNIVVQHSDFEKMYQNLYASGYDATTNIVTMDGYRDPTERNNFIVSGNLVSEFNTGSIGHTVLLGAEQVDTENKNFRFNTYFSNTQDDNETFNVTRPMNFATNAAGQASSVDFTTDLSNKTTSDIKVTSFFIQDQIDLSDQFKIMLGGRFDSFDITVVDVDDAVTTSRKDEEFSPRAGLIFKPQENTSLFVSYSESFLPRSGEQFKKLSASNARLDPDVFENTEIGFKWDIQDDLSFTLSYFDSEQVQAVRDSVTGETSEVTGLTVDGFEMQLKGNVSDKLSITAGYSNMEGETSSGGSPREIPETTFSLWGMYDVNDKFGLGLGMTYQDESFIGNNNTSRKLPDYERIDLAAYYHVSEETTITLNVENLTDELYFPHSHSSHQASVGEPLNARVSLRRNF</sequence>
<evidence type="ECO:0000256" key="14">
    <source>
        <dbReference type="PROSITE-ProRule" id="PRU01360"/>
    </source>
</evidence>
<dbReference type="PANTHER" id="PTHR32552">
    <property type="entry name" value="FERRICHROME IRON RECEPTOR-RELATED"/>
    <property type="match status" value="1"/>
</dbReference>
<keyword evidence="4 14" id="KW-1134">Transmembrane beta strand</keyword>
<keyword evidence="5" id="KW-0410">Iron transport</keyword>
<evidence type="ECO:0000256" key="7">
    <source>
        <dbReference type="ARBA" id="ARBA00022729"/>
    </source>
</evidence>
<dbReference type="InterPro" id="IPR036942">
    <property type="entry name" value="Beta-barrel_TonB_sf"/>
</dbReference>
<dbReference type="InterPro" id="IPR037066">
    <property type="entry name" value="Plug_dom_sf"/>
</dbReference>
<evidence type="ECO:0000256" key="3">
    <source>
        <dbReference type="ARBA" id="ARBA00022448"/>
    </source>
</evidence>
<evidence type="ECO:0000256" key="2">
    <source>
        <dbReference type="ARBA" id="ARBA00009810"/>
    </source>
</evidence>
<evidence type="ECO:0000256" key="13">
    <source>
        <dbReference type="ARBA" id="ARBA00023237"/>
    </source>
</evidence>
<reference evidence="19 20" key="1">
    <citation type="journal article" date="2018" name="Microbiome">
        <title>Fine metagenomic profile of the Mediterranean stratified and mixed water columns revealed by assembly and recruitment.</title>
        <authorList>
            <person name="Haro-Moreno J.M."/>
            <person name="Lopez-Perez M."/>
            <person name="De La Torre J.R."/>
            <person name="Picazo A."/>
            <person name="Camacho A."/>
            <person name="Rodriguez-Valera F."/>
        </authorList>
    </citation>
    <scope>NUCLEOTIDE SEQUENCE [LARGE SCALE GENOMIC DNA]</scope>
    <source>
        <strain evidence="19">MED-G50</strain>
    </source>
</reference>
<proteinExistence type="inferred from homology"/>
<evidence type="ECO:0000256" key="11">
    <source>
        <dbReference type="ARBA" id="ARBA00023136"/>
    </source>
</evidence>
<feature type="domain" description="TonB-dependent receptor-like beta-barrel" evidence="17">
    <location>
        <begin position="226"/>
        <end position="664"/>
    </location>
</feature>
<keyword evidence="13 14" id="KW-0998">Cell outer membrane</keyword>
<keyword evidence="3 14" id="KW-0813">Transport</keyword>
<evidence type="ECO:0000256" key="8">
    <source>
        <dbReference type="ARBA" id="ARBA00023004"/>
    </source>
</evidence>
<comment type="caution">
    <text evidence="19">The sequence shown here is derived from an EMBL/GenBank/DDBJ whole genome shotgun (WGS) entry which is preliminary data.</text>
</comment>
<dbReference type="CDD" id="cd01347">
    <property type="entry name" value="ligand_gated_channel"/>
    <property type="match status" value="1"/>
</dbReference>
<dbReference type="InterPro" id="IPR000531">
    <property type="entry name" value="Beta-barrel_TonB"/>
</dbReference>
<keyword evidence="11 14" id="KW-0472">Membrane</keyword>
<feature type="chain" id="PRO_5017084770" evidence="16">
    <location>
        <begin position="31"/>
        <end position="695"/>
    </location>
</feature>